<dbReference type="GO" id="GO:0003677">
    <property type="term" value="F:DNA binding"/>
    <property type="evidence" value="ECO:0007669"/>
    <property type="project" value="InterPro"/>
</dbReference>
<dbReference type="Gene3D" id="3.90.940.20">
    <property type="entry name" value="RPB5-like RNA polymerase subunit"/>
    <property type="match status" value="1"/>
</dbReference>
<dbReference type="GO" id="GO:0006362">
    <property type="term" value="P:transcription elongation by RNA polymerase I"/>
    <property type="evidence" value="ECO:0007669"/>
    <property type="project" value="TreeGrafter"/>
</dbReference>
<gene>
    <name evidence="5" type="ORF">PGLA1383_LOCUS17440</name>
</gene>
<dbReference type="InterPro" id="IPR020608">
    <property type="entry name" value="RNA_pol_subH/Rpb5_CS"/>
</dbReference>
<keyword evidence="2" id="KW-0804">Transcription</keyword>
<dbReference type="SUPFAM" id="SSF53036">
    <property type="entry name" value="Eukaryotic RPB5 N-terminal domain"/>
    <property type="match status" value="1"/>
</dbReference>
<evidence type="ECO:0000313" key="5">
    <source>
        <dbReference type="EMBL" id="CAE8599070.1"/>
    </source>
</evidence>
<dbReference type="InterPro" id="IPR035913">
    <property type="entry name" value="RPB5-like_sf"/>
</dbReference>
<dbReference type="PANTHER" id="PTHR10535">
    <property type="entry name" value="DNA-DIRECTED RNA POLYMERASES I, II, AND III SUBUNIT RPABC1"/>
    <property type="match status" value="1"/>
</dbReference>
<dbReference type="Gene3D" id="3.40.1340.10">
    <property type="entry name" value="RNA polymerase, Rpb5, N-terminal domain"/>
    <property type="match status" value="1"/>
</dbReference>
<feature type="domain" description="RNA polymerase subunit H/Rpb5 C-terminal" evidence="4">
    <location>
        <begin position="44"/>
        <end position="103"/>
    </location>
</feature>
<evidence type="ECO:0000259" key="4">
    <source>
        <dbReference type="Pfam" id="PF01191"/>
    </source>
</evidence>
<dbReference type="GO" id="GO:0042797">
    <property type="term" value="P:tRNA transcription by RNA polymerase III"/>
    <property type="evidence" value="ECO:0007669"/>
    <property type="project" value="TreeGrafter"/>
</dbReference>
<comment type="caution">
    <text evidence="5">The sequence shown here is derived from an EMBL/GenBank/DDBJ whole genome shotgun (WGS) entry which is preliminary data.</text>
</comment>
<dbReference type="Proteomes" id="UP000654075">
    <property type="component" value="Unassembled WGS sequence"/>
</dbReference>
<reference evidence="5" key="1">
    <citation type="submission" date="2021-02" db="EMBL/GenBank/DDBJ databases">
        <authorList>
            <person name="Dougan E. K."/>
            <person name="Rhodes N."/>
            <person name="Thang M."/>
            <person name="Chan C."/>
        </authorList>
    </citation>
    <scope>NUCLEOTIDE SEQUENCE</scope>
</reference>
<accession>A0A813EEQ5</accession>
<dbReference type="PANTHER" id="PTHR10535:SF0">
    <property type="entry name" value="DNA-DIRECTED RNA POLYMERASES I, II, AND III SUBUNIT RPABC1"/>
    <property type="match status" value="1"/>
</dbReference>
<dbReference type="InterPro" id="IPR036710">
    <property type="entry name" value="RNA_pol_Rpb5_N_sf"/>
</dbReference>
<proteinExistence type="inferred from homology"/>
<dbReference type="OrthoDB" id="248779at2759"/>
<dbReference type="InterPro" id="IPR000783">
    <property type="entry name" value="RNA_pol_subH/Rpb5_C"/>
</dbReference>
<dbReference type="PROSITE" id="PS01110">
    <property type="entry name" value="RNA_POL_H_23KD"/>
    <property type="match status" value="1"/>
</dbReference>
<dbReference type="GO" id="GO:0005665">
    <property type="term" value="C:RNA polymerase II, core complex"/>
    <property type="evidence" value="ECO:0007669"/>
    <property type="project" value="TreeGrafter"/>
</dbReference>
<organism evidence="5 6">
    <name type="scientific">Polarella glacialis</name>
    <name type="common">Dinoflagellate</name>
    <dbReference type="NCBI Taxonomy" id="89957"/>
    <lineage>
        <taxon>Eukaryota</taxon>
        <taxon>Sar</taxon>
        <taxon>Alveolata</taxon>
        <taxon>Dinophyceae</taxon>
        <taxon>Suessiales</taxon>
        <taxon>Suessiaceae</taxon>
        <taxon>Polarella</taxon>
    </lineage>
</organism>
<keyword evidence="6" id="KW-1185">Reference proteome</keyword>
<dbReference type="Pfam" id="PF01191">
    <property type="entry name" value="RNA_pol_Rpb5_C"/>
    <property type="match status" value="1"/>
</dbReference>
<comment type="subcellular location">
    <subcellularLocation>
        <location evidence="1">Nucleus</location>
    </subcellularLocation>
</comment>
<dbReference type="GO" id="GO:0005736">
    <property type="term" value="C:RNA polymerase I complex"/>
    <property type="evidence" value="ECO:0007669"/>
    <property type="project" value="TreeGrafter"/>
</dbReference>
<dbReference type="GO" id="GO:0003899">
    <property type="term" value="F:DNA-directed RNA polymerase activity"/>
    <property type="evidence" value="ECO:0007669"/>
    <property type="project" value="InterPro"/>
</dbReference>
<evidence type="ECO:0000256" key="2">
    <source>
        <dbReference type="ARBA" id="ARBA00023163"/>
    </source>
</evidence>
<dbReference type="EMBL" id="CAJNNV010010815">
    <property type="protein sequence ID" value="CAE8599070.1"/>
    <property type="molecule type" value="Genomic_DNA"/>
</dbReference>
<dbReference type="InterPro" id="IPR014381">
    <property type="entry name" value="Arch_Rpo5/euc_Rpb5"/>
</dbReference>
<name>A0A813EEQ5_POLGL</name>
<evidence type="ECO:0000313" key="6">
    <source>
        <dbReference type="Proteomes" id="UP000654075"/>
    </source>
</evidence>
<dbReference type="GO" id="GO:0006366">
    <property type="term" value="P:transcription by RNA polymerase II"/>
    <property type="evidence" value="ECO:0007669"/>
    <property type="project" value="TreeGrafter"/>
</dbReference>
<sequence length="254" mass="28150">MDERKIREAILVVRQPLTPLARTAIQEAAAKMRIEVFADTELIVNITHHELVPKHVPLTEEEKQQLLNRYKMKPSQLPRVQLSDPVARYFGMQRDQVMKIIRSPTVWSSESSPDASHSVNTGRDRQALFFAAVVENVFSKLNAYALHDWSLKASLSATLQLCSSGLSKGGAKTGAFSCLFATSPAKRAYSTSQRYHVFSPVQRRSCGFKPPMEPHGLASLPKSTATKVEATKDAAILLSIVSMCVAMAARPREE</sequence>
<comment type="similarity">
    <text evidence="3">Belongs to the archaeal Rpo5/eukaryotic RPB5 RNA polymerase subunit family.</text>
</comment>
<dbReference type="AlphaFoldDB" id="A0A813EEQ5"/>
<evidence type="ECO:0000256" key="3">
    <source>
        <dbReference type="ARBA" id="ARBA00025765"/>
    </source>
</evidence>
<dbReference type="SUPFAM" id="SSF55287">
    <property type="entry name" value="RPB5-like RNA polymerase subunit"/>
    <property type="match status" value="1"/>
</dbReference>
<dbReference type="FunFam" id="3.90.940.20:FF:000001">
    <property type="entry name" value="DNA-directed RNA polymerases I, II, and III subunit RPABC1"/>
    <property type="match status" value="1"/>
</dbReference>
<evidence type="ECO:0000256" key="1">
    <source>
        <dbReference type="ARBA" id="ARBA00004123"/>
    </source>
</evidence>
<dbReference type="GO" id="GO:0005666">
    <property type="term" value="C:RNA polymerase III complex"/>
    <property type="evidence" value="ECO:0007669"/>
    <property type="project" value="TreeGrafter"/>
</dbReference>
<protein>
    <recommendedName>
        <fullName evidence="4">RNA polymerase subunit H/Rpb5 C-terminal domain-containing protein</fullName>
    </recommendedName>
</protein>